<proteinExistence type="predicted"/>
<evidence type="ECO:0000313" key="3">
    <source>
        <dbReference type="Proteomes" id="UP001235760"/>
    </source>
</evidence>
<organism evidence="2 3">
    <name type="scientific">Leptothrix discophora</name>
    <dbReference type="NCBI Taxonomy" id="89"/>
    <lineage>
        <taxon>Bacteria</taxon>
        <taxon>Pseudomonadati</taxon>
        <taxon>Pseudomonadota</taxon>
        <taxon>Betaproteobacteria</taxon>
        <taxon>Burkholderiales</taxon>
        <taxon>Sphaerotilaceae</taxon>
        <taxon>Leptothrix</taxon>
    </lineage>
</organism>
<reference evidence="2 3" key="1">
    <citation type="submission" date="2023-08" db="EMBL/GenBank/DDBJ databases">
        <authorList>
            <person name="Roldan D.M."/>
            <person name="Menes R.J."/>
        </authorList>
    </citation>
    <scope>NUCLEOTIDE SEQUENCE [LARGE SCALE GENOMIC DNA]</scope>
    <source>
        <strain evidence="2 3">CCM 2812</strain>
    </source>
</reference>
<keyword evidence="1" id="KW-1133">Transmembrane helix</keyword>
<keyword evidence="1" id="KW-0472">Membrane</keyword>
<name>A0ABT9G5Q3_LEPDI</name>
<gene>
    <name evidence="2" type="ORF">Q8X39_14325</name>
</gene>
<dbReference type="RefSeq" id="WP_305750360.1">
    <property type="nucleotide sequence ID" value="NZ_JAUZEE010000007.1"/>
</dbReference>
<feature type="transmembrane region" description="Helical" evidence="1">
    <location>
        <begin position="156"/>
        <end position="175"/>
    </location>
</feature>
<evidence type="ECO:0000313" key="2">
    <source>
        <dbReference type="EMBL" id="MDP4301816.1"/>
    </source>
</evidence>
<dbReference type="InterPro" id="IPR018692">
    <property type="entry name" value="DUF2189"/>
</dbReference>
<feature type="transmembrane region" description="Helical" evidence="1">
    <location>
        <begin position="59"/>
        <end position="84"/>
    </location>
</feature>
<keyword evidence="3" id="KW-1185">Reference proteome</keyword>
<comment type="caution">
    <text evidence="2">The sequence shown here is derived from an EMBL/GenBank/DDBJ whole genome shotgun (WGS) entry which is preliminary data.</text>
</comment>
<feature type="transmembrane region" description="Helical" evidence="1">
    <location>
        <begin position="209"/>
        <end position="238"/>
    </location>
</feature>
<feature type="transmembrane region" description="Helical" evidence="1">
    <location>
        <begin position="34"/>
        <end position="53"/>
    </location>
</feature>
<dbReference type="Proteomes" id="UP001235760">
    <property type="component" value="Unassembled WGS sequence"/>
</dbReference>
<sequence length="266" mass="28428">MTVDATAHQTPIRILRPLQPLTWLERAWHDIRQAPGIAFSHGALLALAGWFILGVARHQFWVMAGALSGFLIVAPVAATGLYAVSRAIERGEPVGWSTVISVWLSVDRRLVAFGLLLGLAGTGWVLTSAALIHAMSPAPVVTPIDFLRLVVANRQSWLFEIWLALGALLAAPVYASSVLAIPLMLDRPVGVLTAVLVSWRAVLENPLPMAIWAALLMGFTLLGLGSLLMGLIAVVPMLGHASWYAYRDLVPPSSDLDATARALAGA</sequence>
<accession>A0ABT9G5Q3</accession>
<keyword evidence="1" id="KW-0812">Transmembrane</keyword>
<dbReference type="EMBL" id="JAUZEE010000007">
    <property type="protein sequence ID" value="MDP4301816.1"/>
    <property type="molecule type" value="Genomic_DNA"/>
</dbReference>
<protein>
    <submittedName>
        <fullName evidence="2">DUF2189 domain-containing protein</fullName>
    </submittedName>
</protein>
<dbReference type="Pfam" id="PF09955">
    <property type="entry name" value="DUF2189"/>
    <property type="match status" value="1"/>
</dbReference>
<feature type="transmembrane region" description="Helical" evidence="1">
    <location>
        <begin position="110"/>
        <end position="136"/>
    </location>
</feature>
<evidence type="ECO:0000256" key="1">
    <source>
        <dbReference type="SAM" id="Phobius"/>
    </source>
</evidence>